<dbReference type="EMBL" id="CP013099">
    <property type="protein sequence ID" value="ALP53309.1"/>
    <property type="molecule type" value="Genomic_DNA"/>
</dbReference>
<evidence type="ECO:0000256" key="1">
    <source>
        <dbReference type="SAM" id="Phobius"/>
    </source>
</evidence>
<keyword evidence="1" id="KW-1133">Transmembrane helix</keyword>
<feature type="transmembrane region" description="Helical" evidence="1">
    <location>
        <begin position="15"/>
        <end position="36"/>
    </location>
</feature>
<organism evidence="2 3">
    <name type="scientific">Candidatus Tenderia electrophaga</name>
    <dbReference type="NCBI Taxonomy" id="1748243"/>
    <lineage>
        <taxon>Bacteria</taxon>
        <taxon>Pseudomonadati</taxon>
        <taxon>Pseudomonadota</taxon>
        <taxon>Gammaproteobacteria</taxon>
        <taxon>Candidatus Tenderiales</taxon>
        <taxon>Candidatus Tenderiaceae</taxon>
        <taxon>Candidatus Tenderia</taxon>
    </lineage>
</organism>
<keyword evidence="1" id="KW-0812">Transmembrane</keyword>
<dbReference type="AlphaFoldDB" id="A0A0S2TDZ7"/>
<sequence>MKIRRVGYGYGQRRFVELVSVVLIWVFLTCLAVTIYPRYLSNAYLAEVMNIAKDVQTHIVIDSAFTGDRRGSRALSVDQDYPDGIEAVEVDEQGNINVGMQYKSQGIEEGNLAFNLGRYEAGGGLIFNSWYCGNSQPVQGYVVKEPLSSSVDTRYSHTVCRK</sequence>
<dbReference type="STRING" id="1748243.Tel_09160"/>
<proteinExistence type="predicted"/>
<dbReference type="Proteomes" id="UP000055136">
    <property type="component" value="Chromosome"/>
</dbReference>
<accession>A0A0S2TDZ7</accession>
<protein>
    <submittedName>
        <fullName evidence="2">Uncharacterized protein</fullName>
    </submittedName>
</protein>
<evidence type="ECO:0000313" key="2">
    <source>
        <dbReference type="EMBL" id="ALP53309.1"/>
    </source>
</evidence>
<dbReference type="KEGG" id="tee:Tel_09160"/>
<name>A0A0S2TDZ7_9GAMM</name>
<gene>
    <name evidence="2" type="ORF">Tel_09160</name>
</gene>
<reference evidence="2" key="1">
    <citation type="submission" date="2015-10" db="EMBL/GenBank/DDBJ databases">
        <title>Description of Candidatus Tenderia electrophaga gen. nov, sp. nov., an Uncultivated Electroautotroph from a Biocathode Enrichment.</title>
        <authorList>
            <person name="Eddie B.J."/>
            <person name="Malanoski A.P."/>
            <person name="Wang Z."/>
            <person name="Hall R.J."/>
            <person name="Oh S.D."/>
            <person name="Heiner C."/>
            <person name="Lin B."/>
            <person name="Strycharz-Glaven S.M."/>
        </authorList>
    </citation>
    <scope>NUCLEOTIDE SEQUENCE [LARGE SCALE GENOMIC DNA]</scope>
    <source>
        <strain evidence="2">NRL1</strain>
    </source>
</reference>
<evidence type="ECO:0000313" key="3">
    <source>
        <dbReference type="Proteomes" id="UP000055136"/>
    </source>
</evidence>
<keyword evidence="1" id="KW-0472">Membrane</keyword>
<keyword evidence="3" id="KW-1185">Reference proteome</keyword>